<name>A0ABN0JTK0_9GAMM</name>
<dbReference type="RefSeq" id="WP_004665815.1">
    <property type="nucleotide sequence ID" value="NZ_KB849196.1"/>
</dbReference>
<comment type="caution">
    <text evidence="1">The sequence shown here is derived from an EMBL/GenBank/DDBJ whole genome shotgun (WGS) entry which is preliminary data.</text>
</comment>
<organism evidence="1 2">
    <name type="scientific">Acinetobacter modestus</name>
    <dbReference type="NCBI Taxonomy" id="1776740"/>
    <lineage>
        <taxon>Bacteria</taxon>
        <taxon>Pseudomonadati</taxon>
        <taxon>Pseudomonadota</taxon>
        <taxon>Gammaproteobacteria</taxon>
        <taxon>Moraxellales</taxon>
        <taxon>Moraxellaceae</taxon>
        <taxon>Acinetobacter</taxon>
    </lineage>
</organism>
<dbReference type="EMBL" id="APOJ01000007">
    <property type="protein sequence ID" value="ENU28586.1"/>
    <property type="molecule type" value="Genomic_DNA"/>
</dbReference>
<reference evidence="2" key="1">
    <citation type="submission" date="2013-02" db="EMBL/GenBank/DDBJ databases">
        <title>The Genome Sequence of Acinetobacter sp. NIPH 236.</title>
        <authorList>
            <consortium name="The Broad Institute Genome Sequencing Platform"/>
            <consortium name="The Broad Institute Genome Sequencing Center for Infectious Disease"/>
            <person name="Cerqueira G."/>
            <person name="Feldgarden M."/>
            <person name="Courvalin P."/>
            <person name="Perichon B."/>
            <person name="Grillot-Courvalin C."/>
            <person name="Clermont D."/>
            <person name="Rocha E."/>
            <person name="Yoon E.-J."/>
            <person name="Nemec A."/>
            <person name="Walker B."/>
            <person name="Young S.K."/>
            <person name="Zeng Q."/>
            <person name="Gargeya S."/>
            <person name="Fitzgerald M."/>
            <person name="Haas B."/>
            <person name="Abouelleil A."/>
            <person name="Alvarado L."/>
            <person name="Arachchi H.M."/>
            <person name="Berlin A.M."/>
            <person name="Chapman S.B."/>
            <person name="Dewar J."/>
            <person name="Goldberg J."/>
            <person name="Griggs A."/>
            <person name="Gujja S."/>
            <person name="Hansen M."/>
            <person name="Howarth C."/>
            <person name="Imamovic A."/>
            <person name="Larimer J."/>
            <person name="McCowan C."/>
            <person name="Murphy C."/>
            <person name="Neiman D."/>
            <person name="Pearson M."/>
            <person name="Priest M."/>
            <person name="Roberts A."/>
            <person name="Saif S."/>
            <person name="Shea T."/>
            <person name="Sisk P."/>
            <person name="Sykes S."/>
            <person name="Wortman J."/>
            <person name="Nusbaum C."/>
            <person name="Birren B."/>
        </authorList>
    </citation>
    <scope>NUCLEOTIDE SEQUENCE [LARGE SCALE GENOMIC DNA]</scope>
    <source>
        <strain evidence="2">NIPH 236</strain>
    </source>
</reference>
<protein>
    <submittedName>
        <fullName evidence="1">Uncharacterized protein</fullName>
    </submittedName>
</protein>
<sequence>MAMLTLNGLVQNCFDTPETVDRKTGEVRPAASRIQILAENILQNGQRRMELVTLKVKDSRPYAALVGKPVRVPVGAFVSGSAVQFYALNEAVSEDKPRAAA</sequence>
<gene>
    <name evidence="1" type="ORF">F992_00155</name>
</gene>
<reference evidence="1 2" key="2">
    <citation type="journal article" date="2016" name="Int. J. Syst. Evol. Microbiol.">
        <title>Taxonomy of haemolytic and/or proteolytic strains of the genus Acinetobacter with the proposal of Acinetobacter courvalinii sp. nov. (genomic species 14 sensu Bouvet &amp; Jeanjean), Acinetobacter dispersus sp. nov. (genomic species 17), Acinetobacter modestus sp. nov., Acinetobacter proteolyticus sp. nov. and Acinetobacter vivianii sp. nov.</title>
        <authorList>
            <person name="Nemec A."/>
            <person name="Radolfova-Krizova L."/>
            <person name="Maixnerova M."/>
            <person name="Vrestiakova E."/>
            <person name="Jezek P."/>
            <person name="Sedo O."/>
        </authorList>
    </citation>
    <scope>NUCLEOTIDE SEQUENCE [LARGE SCALE GENOMIC DNA]</scope>
    <source>
        <strain evidence="1 2">NIPH 236</strain>
    </source>
</reference>
<proteinExistence type="predicted"/>
<keyword evidence="2" id="KW-1185">Reference proteome</keyword>
<evidence type="ECO:0000313" key="1">
    <source>
        <dbReference type="EMBL" id="ENU28586.1"/>
    </source>
</evidence>
<evidence type="ECO:0000313" key="2">
    <source>
        <dbReference type="Proteomes" id="UP000013190"/>
    </source>
</evidence>
<dbReference type="Proteomes" id="UP000013190">
    <property type="component" value="Unassembled WGS sequence"/>
</dbReference>
<dbReference type="GeneID" id="92836919"/>
<accession>A0ABN0JTK0</accession>